<dbReference type="Proteomes" id="UP000676169">
    <property type="component" value="Chromosome"/>
</dbReference>
<sequence length="784" mass="86881">MFARYLRALHYLAVAQIYLQDNVLMREPLRAEHVKKRLLGHWGTCPGINLVQAAMNQCIVERNLDAMLVTGPGHGAPAVLANAYLDGTLECFYSGMTRDSEGLARFVKAFSWPGGFPSHLYPGVPGVIHEGGELGYALATAFGAAFDHPGLLVTCIVGDGEAETGATAAAWHGTKFLHPGRDGTVLPVLHVNGYKISNPTIYGTMDNAELDALFTGFGWQPLFAGADDEGKEILAALDQALHRISLIRARAKEGYGDLKIRWPMIVLRSPKGWTGIKMADGRPVKGSFRAHQVPLSEIHENPEHLQLLEDWLRSYRPEELFDERGIPFVDLLGFCPRGGRRLGCNPHAFGGDRARPLNLPELDSFRIELTAENRGGKEESPLKAVAGYLAAVIARNPANFRIFCPDEIMSNKLGGIFDAPTEREYQWPVEDGNRTEHVAATGGRVLEVLSEHLCQGWLQGYLLTGRFGLFPCYESFLPIVTSMMDQFAKFLKMSMEIPWRKPVPSLNYLETSTLWRQEHNGFSHQSPAFINSLLNKKDEIMRVYLPPDANCLLSTLDHCLAGTGHVNLVIANKNPMPCWLTMAEAVAHCRAGASIWHWASTDDGVDPDVVLVAIGDVMTVEVLAAADILRRDVPDLRLRVVNVTDLLILKPGSEHPHGLDEELFSGLFTRNRPVIVNFHGYPSAVHQLLAERGAAHRFKVNGYDEEGTTTTPFDMLVRNGTSRYHVASQALRAAEKINPQVAVRTGERVLHYEYVLREFSRTIAATGEDPQEITGWKWPETATR</sequence>
<comment type="similarity">
    <text evidence="2">Belongs to the XFP family.</text>
</comment>
<evidence type="ECO:0000256" key="2">
    <source>
        <dbReference type="ARBA" id="ARBA00005623"/>
    </source>
</evidence>
<name>A0A975IXW4_9BACT</name>
<dbReference type="InterPro" id="IPR018969">
    <property type="entry name" value="Xul5P/Fru6P_PKetolase_C"/>
</dbReference>
<protein>
    <submittedName>
        <fullName evidence="7">Phosphoketolase family protein</fullName>
    </submittedName>
</protein>
<organism evidence="7 8">
    <name type="scientific">Luteolibacter ambystomatis</name>
    <dbReference type="NCBI Taxonomy" id="2824561"/>
    <lineage>
        <taxon>Bacteria</taxon>
        <taxon>Pseudomonadati</taxon>
        <taxon>Verrucomicrobiota</taxon>
        <taxon>Verrucomicrobiia</taxon>
        <taxon>Verrucomicrobiales</taxon>
        <taxon>Verrucomicrobiaceae</taxon>
        <taxon>Luteolibacter</taxon>
    </lineage>
</organism>
<evidence type="ECO:0000256" key="4">
    <source>
        <dbReference type="ARBA" id="ARBA00023239"/>
    </source>
</evidence>
<dbReference type="Gene3D" id="3.40.50.970">
    <property type="match status" value="2"/>
</dbReference>
<dbReference type="InterPro" id="IPR018970">
    <property type="entry name" value="Xul5P/Fru6P_PKetolase_N"/>
</dbReference>
<dbReference type="Pfam" id="PF03894">
    <property type="entry name" value="XFP"/>
    <property type="match status" value="1"/>
</dbReference>
<gene>
    <name evidence="7" type="ORF">KBB96_10270</name>
</gene>
<proteinExistence type="inferred from homology"/>
<evidence type="ECO:0000259" key="6">
    <source>
        <dbReference type="Pfam" id="PF09364"/>
    </source>
</evidence>
<dbReference type="SUPFAM" id="SSF52518">
    <property type="entry name" value="Thiamin diphosphate-binding fold (THDP-binding)"/>
    <property type="match status" value="2"/>
</dbReference>
<dbReference type="Pfam" id="PF09364">
    <property type="entry name" value="XFP_N"/>
    <property type="match status" value="1"/>
</dbReference>
<keyword evidence="3" id="KW-0786">Thiamine pyrophosphate</keyword>
<dbReference type="NCBIfam" id="NF003616">
    <property type="entry name" value="PRK05261.1-1"/>
    <property type="match status" value="1"/>
</dbReference>
<feature type="domain" description="Xylulose 5-phosphate/Fructose 6-phosphate phosphoketolase C-terminal" evidence="5">
    <location>
        <begin position="573"/>
        <end position="778"/>
    </location>
</feature>
<comment type="cofactor">
    <cofactor evidence="1">
        <name>thiamine diphosphate</name>
        <dbReference type="ChEBI" id="CHEBI:58937"/>
    </cofactor>
</comment>
<keyword evidence="4" id="KW-0456">Lyase</keyword>
<evidence type="ECO:0000256" key="1">
    <source>
        <dbReference type="ARBA" id="ARBA00001964"/>
    </source>
</evidence>
<reference evidence="7" key="1">
    <citation type="submission" date="2021-04" db="EMBL/GenBank/DDBJ databases">
        <title>Luteolibacter sp. 32A isolated from the skin of an Anderson's salamander (Ambystoma andersonii).</title>
        <authorList>
            <person name="Spergser J."/>
            <person name="Busse H.-J."/>
        </authorList>
    </citation>
    <scope>NUCLEOTIDE SEQUENCE</scope>
    <source>
        <strain evidence="7">32A</strain>
    </source>
</reference>
<dbReference type="Pfam" id="PF09363">
    <property type="entry name" value="XFP_C"/>
    <property type="match status" value="1"/>
</dbReference>
<dbReference type="KEGG" id="lamb:KBB96_10270"/>
<accession>A0A975IXW4</accession>
<dbReference type="PROSITE" id="PS60003">
    <property type="entry name" value="PHOSPHOKETOLASE_2"/>
    <property type="match status" value="1"/>
</dbReference>
<dbReference type="InterPro" id="IPR005593">
    <property type="entry name" value="Xul5P/Fru6P_PKetolase"/>
</dbReference>
<feature type="domain" description="Xylulose 5-phosphate/Fructose 6-phosphate phosphoketolase N-terminal" evidence="6">
    <location>
        <begin position="3"/>
        <end position="351"/>
    </location>
</feature>
<evidence type="ECO:0000313" key="8">
    <source>
        <dbReference type="Proteomes" id="UP000676169"/>
    </source>
</evidence>
<evidence type="ECO:0000256" key="3">
    <source>
        <dbReference type="ARBA" id="ARBA00023052"/>
    </source>
</evidence>
<dbReference type="SUPFAM" id="SSF52922">
    <property type="entry name" value="TK C-terminal domain-like"/>
    <property type="match status" value="1"/>
</dbReference>
<evidence type="ECO:0000313" key="7">
    <source>
        <dbReference type="EMBL" id="QUE49258.1"/>
    </source>
</evidence>
<dbReference type="InterPro" id="IPR019790">
    <property type="entry name" value="Xul5P/Fru6P_PKetolase_CS"/>
</dbReference>
<dbReference type="PANTHER" id="PTHR31273">
    <property type="entry name" value="PHOSPHOKETOLASE-RELATED"/>
    <property type="match status" value="1"/>
</dbReference>
<dbReference type="GO" id="GO:0005975">
    <property type="term" value="P:carbohydrate metabolic process"/>
    <property type="evidence" value="ECO:0007669"/>
    <property type="project" value="InterPro"/>
</dbReference>
<dbReference type="InterPro" id="IPR019789">
    <property type="entry name" value="Xul5P/Fru6P_PKetolase_ThDP_BS"/>
</dbReference>
<dbReference type="AlphaFoldDB" id="A0A975IXW4"/>
<keyword evidence="8" id="KW-1185">Reference proteome</keyword>
<evidence type="ECO:0000259" key="5">
    <source>
        <dbReference type="Pfam" id="PF09363"/>
    </source>
</evidence>
<dbReference type="InterPro" id="IPR009014">
    <property type="entry name" value="Transketo_C/PFOR_II"/>
</dbReference>
<dbReference type="EMBL" id="CP073100">
    <property type="protein sequence ID" value="QUE49258.1"/>
    <property type="molecule type" value="Genomic_DNA"/>
</dbReference>
<dbReference type="PANTHER" id="PTHR31273:SF1">
    <property type="entry name" value="PHOSPHOKETOLASE-RELATED"/>
    <property type="match status" value="1"/>
</dbReference>
<dbReference type="Gene3D" id="3.40.50.920">
    <property type="match status" value="1"/>
</dbReference>
<dbReference type="GO" id="GO:0016832">
    <property type="term" value="F:aldehyde-lyase activity"/>
    <property type="evidence" value="ECO:0007669"/>
    <property type="project" value="InterPro"/>
</dbReference>
<dbReference type="PROSITE" id="PS60002">
    <property type="entry name" value="PHOSPHOKETOLASE_1"/>
    <property type="match status" value="1"/>
</dbReference>
<dbReference type="NCBIfam" id="NF003619">
    <property type="entry name" value="PRK05261.1-4"/>
    <property type="match status" value="1"/>
</dbReference>
<dbReference type="PIRSF" id="PIRSF017245">
    <property type="entry name" value="Phosphoketolase"/>
    <property type="match status" value="1"/>
</dbReference>
<dbReference type="InterPro" id="IPR029061">
    <property type="entry name" value="THDP-binding"/>
</dbReference>